<reference evidence="1 2" key="1">
    <citation type="journal article" date="2022" name="Hortic Res">
        <title>A haplotype resolved chromosomal level avocado genome allows analysis of novel avocado genes.</title>
        <authorList>
            <person name="Nath O."/>
            <person name="Fletcher S.J."/>
            <person name="Hayward A."/>
            <person name="Shaw L.M."/>
            <person name="Masouleh A.K."/>
            <person name="Furtado A."/>
            <person name="Henry R.J."/>
            <person name="Mitter N."/>
        </authorList>
    </citation>
    <scope>NUCLEOTIDE SEQUENCE [LARGE SCALE GENOMIC DNA]</scope>
    <source>
        <strain evidence="2">cv. Hass</strain>
    </source>
</reference>
<gene>
    <name evidence="1" type="ORF">MRB53_004004</name>
</gene>
<dbReference type="EMBL" id="CM056809">
    <property type="protein sequence ID" value="KAJ8650981.1"/>
    <property type="molecule type" value="Genomic_DNA"/>
</dbReference>
<accession>A0ACC2MYY6</accession>
<organism evidence="1 2">
    <name type="scientific">Persea americana</name>
    <name type="common">Avocado</name>
    <dbReference type="NCBI Taxonomy" id="3435"/>
    <lineage>
        <taxon>Eukaryota</taxon>
        <taxon>Viridiplantae</taxon>
        <taxon>Streptophyta</taxon>
        <taxon>Embryophyta</taxon>
        <taxon>Tracheophyta</taxon>
        <taxon>Spermatophyta</taxon>
        <taxon>Magnoliopsida</taxon>
        <taxon>Magnoliidae</taxon>
        <taxon>Laurales</taxon>
        <taxon>Lauraceae</taxon>
        <taxon>Persea</taxon>
    </lineage>
</organism>
<protein>
    <submittedName>
        <fullName evidence="1">Uncharacterized protein</fullName>
    </submittedName>
</protein>
<keyword evidence="2" id="KW-1185">Reference proteome</keyword>
<name>A0ACC2MYY6_PERAE</name>
<evidence type="ECO:0000313" key="1">
    <source>
        <dbReference type="EMBL" id="KAJ8650981.1"/>
    </source>
</evidence>
<proteinExistence type="predicted"/>
<dbReference type="Proteomes" id="UP001234297">
    <property type="component" value="Chromosome 1"/>
</dbReference>
<comment type="caution">
    <text evidence="1">The sequence shown here is derived from an EMBL/GenBank/DDBJ whole genome shotgun (WGS) entry which is preliminary data.</text>
</comment>
<sequence>MAMEKTGKMIIRKSIHTFLQNYHQFACTFAFLILPFSASVLLSQALQPSSSPLLQTIYSRLRSLFYAAGFPPSSPLFSLLSLKLSQTVTSTIFTLPFTISFLLIGKASIIQTLQCKSVSLLSSFSSFFQQNSIYQRILVTYLCNSFFILSANAAAFSLLFLAFSFLDALELSSPNTILFLSATGAILYSVILANTLIVCNLAIILAGMESCSGFLAILRACMLIRGRAATALSLAVPTSLGLAAIEALFQYRVVRAYRMFDGKLDPTFAWEVPLIAYIYSLLIILDTVMGCIFYKSCCKSSNYSDEGQCRFSIEPVEKEDNEITTTNWKVMQELV</sequence>
<evidence type="ECO:0000313" key="2">
    <source>
        <dbReference type="Proteomes" id="UP001234297"/>
    </source>
</evidence>